<protein>
    <recommendedName>
        <fullName evidence="1">Putative restriction endonuclease domain-containing protein</fullName>
    </recommendedName>
</protein>
<evidence type="ECO:0000259" key="1">
    <source>
        <dbReference type="Pfam" id="PF05685"/>
    </source>
</evidence>
<dbReference type="EMBL" id="FPHB01000048">
    <property type="protein sequence ID" value="SFV60315.1"/>
    <property type="molecule type" value="Genomic_DNA"/>
</dbReference>
<dbReference type="InterPro" id="IPR008538">
    <property type="entry name" value="Uma2"/>
</dbReference>
<evidence type="ECO:0000313" key="2">
    <source>
        <dbReference type="EMBL" id="SFV60315.1"/>
    </source>
</evidence>
<organism evidence="2">
    <name type="scientific">hydrothermal vent metagenome</name>
    <dbReference type="NCBI Taxonomy" id="652676"/>
    <lineage>
        <taxon>unclassified sequences</taxon>
        <taxon>metagenomes</taxon>
        <taxon>ecological metagenomes</taxon>
    </lineage>
</organism>
<proteinExistence type="predicted"/>
<dbReference type="InterPro" id="IPR012296">
    <property type="entry name" value="Nuclease_put_TT1808"/>
</dbReference>
<accession>A0A1W1C3J2</accession>
<dbReference type="PANTHER" id="PTHR36558">
    <property type="entry name" value="GLR1098 PROTEIN"/>
    <property type="match status" value="1"/>
</dbReference>
<dbReference type="InterPro" id="IPR011335">
    <property type="entry name" value="Restrct_endonuc-II-like"/>
</dbReference>
<dbReference type="SUPFAM" id="SSF52980">
    <property type="entry name" value="Restriction endonuclease-like"/>
    <property type="match status" value="1"/>
</dbReference>
<dbReference type="CDD" id="cd06260">
    <property type="entry name" value="DUF820-like"/>
    <property type="match status" value="1"/>
</dbReference>
<sequence length="181" mass="20758">MGVLKIEEIPHYTYDDYKNWEGEWEIIGGVAYAMSPAPMIDHQAISAKIARYLDEAIADCKKCQALLPVDWKIAEDTVVQPDNSVICYKPTNPAYLTKAPKIIFEILSPSTAKKDTGIKFSLYEKEGVKYYIIVDPKERVAKVYENKEGHYIKLCDVTDERVTFVIEECAKEFTFNFANIW</sequence>
<dbReference type="Gene3D" id="3.90.1570.10">
    <property type="entry name" value="tt1808, chain A"/>
    <property type="match status" value="1"/>
</dbReference>
<dbReference type="Pfam" id="PF05685">
    <property type="entry name" value="Uma2"/>
    <property type="match status" value="1"/>
</dbReference>
<dbReference type="AlphaFoldDB" id="A0A1W1C3J2"/>
<dbReference type="PANTHER" id="PTHR36558:SF1">
    <property type="entry name" value="RESTRICTION ENDONUCLEASE DOMAIN-CONTAINING PROTEIN-RELATED"/>
    <property type="match status" value="1"/>
</dbReference>
<reference evidence="2" key="1">
    <citation type="submission" date="2016-10" db="EMBL/GenBank/DDBJ databases">
        <authorList>
            <person name="de Groot N.N."/>
        </authorList>
    </citation>
    <scope>NUCLEOTIDE SEQUENCE</scope>
</reference>
<name>A0A1W1C3J2_9ZZZZ</name>
<feature type="domain" description="Putative restriction endonuclease" evidence="1">
    <location>
        <begin position="16"/>
        <end position="153"/>
    </location>
</feature>
<gene>
    <name evidence="2" type="ORF">MNB_SM-7-738</name>
</gene>